<proteinExistence type="predicted"/>
<feature type="non-terminal residue" evidence="2">
    <location>
        <position position="46"/>
    </location>
</feature>
<protein>
    <recommendedName>
        <fullName evidence="1">DNA/RNA-binding protein Alba-like domain-containing protein</fullName>
    </recommendedName>
</protein>
<reference evidence="2" key="1">
    <citation type="journal article" date="2014" name="Front. Microbiol.">
        <title>High frequency of phylogenetically diverse reductive dehalogenase-homologous genes in deep subseafloor sedimentary metagenomes.</title>
        <authorList>
            <person name="Kawai M."/>
            <person name="Futagami T."/>
            <person name="Toyoda A."/>
            <person name="Takaki Y."/>
            <person name="Nishi S."/>
            <person name="Hori S."/>
            <person name="Arai W."/>
            <person name="Tsubouchi T."/>
            <person name="Morono Y."/>
            <person name="Uchiyama I."/>
            <person name="Ito T."/>
            <person name="Fujiyama A."/>
            <person name="Inagaki F."/>
            <person name="Takami H."/>
        </authorList>
    </citation>
    <scope>NUCLEOTIDE SEQUENCE</scope>
    <source>
        <strain evidence="2">Expedition CK06-06</strain>
    </source>
</reference>
<dbReference type="SUPFAM" id="SSF82704">
    <property type="entry name" value="AlbA-like"/>
    <property type="match status" value="1"/>
</dbReference>
<dbReference type="AlphaFoldDB" id="X1BPW7"/>
<accession>X1BPW7</accession>
<dbReference type="Gene3D" id="3.30.110.20">
    <property type="entry name" value="Alba-like domain"/>
    <property type="match status" value="1"/>
</dbReference>
<dbReference type="EMBL" id="BART01027764">
    <property type="protein sequence ID" value="GAG97025.1"/>
    <property type="molecule type" value="Genomic_DNA"/>
</dbReference>
<dbReference type="InterPro" id="IPR002775">
    <property type="entry name" value="DNA/RNA-bd_Alba-like"/>
</dbReference>
<name>X1BPW7_9ZZZZ</name>
<gene>
    <name evidence="2" type="ORF">S01H4_49138</name>
</gene>
<sequence>MATNTRNTVFIGRKPVMAYVLAVITAFKDNTEVIIRARGRSISTAV</sequence>
<dbReference type="GO" id="GO:0003676">
    <property type="term" value="F:nucleic acid binding"/>
    <property type="evidence" value="ECO:0007669"/>
    <property type="project" value="InterPro"/>
</dbReference>
<dbReference type="Pfam" id="PF01918">
    <property type="entry name" value="Alba"/>
    <property type="match status" value="1"/>
</dbReference>
<dbReference type="InterPro" id="IPR036882">
    <property type="entry name" value="Alba-like_dom_sf"/>
</dbReference>
<comment type="caution">
    <text evidence="2">The sequence shown here is derived from an EMBL/GenBank/DDBJ whole genome shotgun (WGS) entry which is preliminary data.</text>
</comment>
<feature type="domain" description="DNA/RNA-binding protein Alba-like" evidence="1">
    <location>
        <begin position="7"/>
        <end position="46"/>
    </location>
</feature>
<evidence type="ECO:0000259" key="1">
    <source>
        <dbReference type="Pfam" id="PF01918"/>
    </source>
</evidence>
<organism evidence="2">
    <name type="scientific">marine sediment metagenome</name>
    <dbReference type="NCBI Taxonomy" id="412755"/>
    <lineage>
        <taxon>unclassified sequences</taxon>
        <taxon>metagenomes</taxon>
        <taxon>ecological metagenomes</taxon>
    </lineage>
</organism>
<evidence type="ECO:0000313" key="2">
    <source>
        <dbReference type="EMBL" id="GAG97025.1"/>
    </source>
</evidence>